<accession>A0A1I7XCY8</accession>
<dbReference type="InterPro" id="IPR036465">
    <property type="entry name" value="vWFA_dom_sf"/>
</dbReference>
<dbReference type="Proteomes" id="UP000095283">
    <property type="component" value="Unplaced"/>
</dbReference>
<protein>
    <submittedName>
        <fullName evidence="5">VWFA domain-containing protein</fullName>
    </submittedName>
</protein>
<feature type="domain" description="VWFA" evidence="3">
    <location>
        <begin position="25"/>
        <end position="80"/>
    </location>
</feature>
<feature type="region of interest" description="Disordered" evidence="1">
    <location>
        <begin position="266"/>
        <end position="305"/>
    </location>
</feature>
<sequence>MWTLLLHLLFLLPLSAFECDLGSSDLLFVVKASHTMERDDFKNIKDFMSSFIETMDIGRSEDVISRIHKFSYSVVDYANKLLSKENKRMKKIVLIHIGQANQVDSSYYQSLVAADLRLRITEIIIDDGVFSSADNYYNYYMSYNDPYRRYVSWMHQLYPNMSIPVLPNPTVPSRHPKTVQDARILLSGSEFLCSTKRDLCNSIFACPPCSLPVKSISTSDQESPLHKTLPNDFGAINSGTSELIAKMLPTETKLSKSEDDYEYEIVGDPPSLKINPTPLRDDSKKKYLKTRTEPSSTTTKEPEYDYEDEISTTIPFVPDNSEFKRRTKRSRYPELRQNQCSCEFETHTSGMADYSVSCPGSRGLSPYRCHYESGYRKGCSSPSCSFTVSPEAHFQRHYYQHQQPVYTGYTNYQPIFWKQLDPIFSKTLVDNSKPKGVLADLSKKKEESLIYRDANNYVTKRSKNLRNIYCDFVIFRKKIIFPVVNEAPSLFDLFTPKPPPIHDILSKFDNLNVRNSDQQELHFKSPDSGSDLTDVSLAEGIGDISVPNEIRRRRERSLPTRRSNNMMTSRQSHLYPTRAILTRRSLRSQSSPIQIPASMISYTSVLPDLVQISNICSVSGVDVVAYIDDTSFMSTAEFENVKIVLMNVYKMFQIDPNMCNALSRIAILKVAENSKLMLVDELMQIRSHTEHEKIISSIKYVGCDIAESNCSLALPRSRIIEEAVQYGMDHRVRIVTVIMNREAAAVNEVSISLDAVESYLCRSSPPMSKLTSRKQYCPWVLNPIVRIQY</sequence>
<name>A0A1I7XCY8_HETBA</name>
<dbReference type="AlphaFoldDB" id="A0A1I7XCY8"/>
<organism evidence="4 5">
    <name type="scientific">Heterorhabditis bacteriophora</name>
    <name type="common">Entomopathogenic nematode worm</name>
    <dbReference type="NCBI Taxonomy" id="37862"/>
    <lineage>
        <taxon>Eukaryota</taxon>
        <taxon>Metazoa</taxon>
        <taxon>Ecdysozoa</taxon>
        <taxon>Nematoda</taxon>
        <taxon>Chromadorea</taxon>
        <taxon>Rhabditida</taxon>
        <taxon>Rhabditina</taxon>
        <taxon>Rhabditomorpha</taxon>
        <taxon>Strongyloidea</taxon>
        <taxon>Heterorhabditidae</taxon>
        <taxon>Heterorhabditis</taxon>
    </lineage>
</organism>
<evidence type="ECO:0000313" key="5">
    <source>
        <dbReference type="WBParaSite" id="Hba_15317"/>
    </source>
</evidence>
<keyword evidence="4" id="KW-1185">Reference proteome</keyword>
<evidence type="ECO:0000256" key="2">
    <source>
        <dbReference type="SAM" id="SignalP"/>
    </source>
</evidence>
<dbReference type="SUPFAM" id="SSF53300">
    <property type="entry name" value="vWA-like"/>
    <property type="match status" value="2"/>
</dbReference>
<proteinExistence type="predicted"/>
<evidence type="ECO:0000259" key="3">
    <source>
        <dbReference type="PROSITE" id="PS50234"/>
    </source>
</evidence>
<evidence type="ECO:0000313" key="4">
    <source>
        <dbReference type="Proteomes" id="UP000095283"/>
    </source>
</evidence>
<feature type="chain" id="PRO_5009311134" evidence="2">
    <location>
        <begin position="17"/>
        <end position="789"/>
    </location>
</feature>
<dbReference type="WBParaSite" id="Hba_15317">
    <property type="protein sequence ID" value="Hba_15317"/>
    <property type="gene ID" value="Hba_15317"/>
</dbReference>
<keyword evidence="2" id="KW-0732">Signal</keyword>
<dbReference type="Gene3D" id="3.40.50.410">
    <property type="entry name" value="von Willebrand factor, type A domain"/>
    <property type="match status" value="1"/>
</dbReference>
<dbReference type="InterPro" id="IPR002035">
    <property type="entry name" value="VWF_A"/>
</dbReference>
<evidence type="ECO:0000256" key="1">
    <source>
        <dbReference type="SAM" id="MobiDB-lite"/>
    </source>
</evidence>
<dbReference type="PROSITE" id="PS50234">
    <property type="entry name" value="VWFA"/>
    <property type="match status" value="1"/>
</dbReference>
<feature type="signal peptide" evidence="2">
    <location>
        <begin position="1"/>
        <end position="16"/>
    </location>
</feature>
<reference evidence="5" key="1">
    <citation type="submission" date="2016-11" db="UniProtKB">
        <authorList>
            <consortium name="WormBaseParasite"/>
        </authorList>
    </citation>
    <scope>IDENTIFICATION</scope>
</reference>